<comment type="caution">
    <text evidence="3">The sequence shown here is derived from an EMBL/GenBank/DDBJ whole genome shotgun (WGS) entry which is preliminary data.</text>
</comment>
<feature type="region of interest" description="Disordered" evidence="1">
    <location>
        <begin position="1"/>
        <end position="25"/>
    </location>
</feature>
<dbReference type="eggNOG" id="ENOG5032WDW">
    <property type="taxonomic scope" value="Bacteria"/>
</dbReference>
<dbReference type="EMBL" id="ACCL02000031">
    <property type="protein sequence ID" value="EET58471.1"/>
    <property type="molecule type" value="Genomic_DNA"/>
</dbReference>
<reference evidence="3" key="1">
    <citation type="submission" date="2009-07" db="EMBL/GenBank/DDBJ databases">
        <authorList>
            <person name="Weinstock G."/>
            <person name="Sodergren E."/>
            <person name="Clifton S."/>
            <person name="Fulton L."/>
            <person name="Fulton B."/>
            <person name="Courtney L."/>
            <person name="Fronick C."/>
            <person name="Harrison M."/>
            <person name="Strong C."/>
            <person name="Farmer C."/>
            <person name="Delahaunty K."/>
            <person name="Markovic C."/>
            <person name="Hall O."/>
            <person name="Minx P."/>
            <person name="Tomlinson C."/>
            <person name="Mitreva M."/>
            <person name="Nelson J."/>
            <person name="Hou S."/>
            <person name="Wollam A."/>
            <person name="Pepin K.H."/>
            <person name="Johnson M."/>
            <person name="Bhonagiri V."/>
            <person name="Nash W.E."/>
            <person name="Warren W."/>
            <person name="Chinwalla A."/>
            <person name="Mardis E.R."/>
            <person name="Wilson R.K."/>
        </authorList>
    </citation>
    <scope>NUCLEOTIDE SEQUENCE [LARGE SCALE GENOMIC DNA]</scope>
    <source>
        <strain evidence="3">DSM 14469</strain>
    </source>
</reference>
<dbReference type="AlphaFoldDB" id="C6LLK7"/>
<dbReference type="InterPro" id="IPR041301">
    <property type="entry name" value="PBECR3"/>
</dbReference>
<protein>
    <recommendedName>
        <fullName evidence="2">Phage-Barnase-EndoU-ColicinE5/D-RelE like nuclease 3 domain-containing protein</fullName>
    </recommendedName>
</protein>
<evidence type="ECO:0000313" key="3">
    <source>
        <dbReference type="EMBL" id="EET58471.1"/>
    </source>
</evidence>
<gene>
    <name evidence="3" type="ORF">BRYFOR_09555</name>
</gene>
<dbReference type="Proteomes" id="UP000005561">
    <property type="component" value="Unassembled WGS sequence"/>
</dbReference>
<dbReference type="RefSeq" id="WP_006864308.1">
    <property type="nucleotide sequence ID" value="NZ_ACCL02000031.1"/>
</dbReference>
<organism evidence="3 4">
    <name type="scientific">Marvinbryantia formatexigens DSM 14469</name>
    <dbReference type="NCBI Taxonomy" id="478749"/>
    <lineage>
        <taxon>Bacteria</taxon>
        <taxon>Bacillati</taxon>
        <taxon>Bacillota</taxon>
        <taxon>Clostridia</taxon>
        <taxon>Lachnospirales</taxon>
        <taxon>Lachnospiraceae</taxon>
        <taxon>Marvinbryantia</taxon>
    </lineage>
</organism>
<feature type="compositionally biased region" description="Basic residues" evidence="1">
    <location>
        <begin position="1"/>
        <end position="10"/>
    </location>
</feature>
<feature type="domain" description="Phage-Barnase-EndoU-ColicinE5/D-RelE like nuclease 3" evidence="2">
    <location>
        <begin position="35"/>
        <end position="135"/>
    </location>
</feature>
<name>C6LLK7_9FIRM</name>
<evidence type="ECO:0000256" key="1">
    <source>
        <dbReference type="SAM" id="MobiDB-lite"/>
    </source>
</evidence>
<sequence length="152" mass="18129">MKLKKRKGRGKIRDNQSNETKNGPVHNLGFLDRSVYKVFGEDCVCDEVVITDRQIEHIRERHPEIYDDSLCYIKKILEQPDYIIRDKRPDTGLIIKKITYKESYILLVLKMRTGKEKREYKNSIITGWKISEARLKNYLRNKEVIYKREHSG</sequence>
<keyword evidence="4" id="KW-1185">Reference proteome</keyword>
<proteinExistence type="predicted"/>
<dbReference type="Pfam" id="PF18812">
    <property type="entry name" value="PBECR3"/>
    <property type="match status" value="1"/>
</dbReference>
<evidence type="ECO:0000313" key="4">
    <source>
        <dbReference type="Proteomes" id="UP000005561"/>
    </source>
</evidence>
<dbReference type="OrthoDB" id="3197444at2"/>
<accession>C6LLK7</accession>
<evidence type="ECO:0000259" key="2">
    <source>
        <dbReference type="Pfam" id="PF18812"/>
    </source>
</evidence>